<reference evidence="3 4" key="1">
    <citation type="journal article" date="2022" name="Nat. Ecol. Evol.">
        <title>A masculinizing supergene underlies an exaggerated male reproductive morph in a spider.</title>
        <authorList>
            <person name="Hendrickx F."/>
            <person name="De Corte Z."/>
            <person name="Sonet G."/>
            <person name="Van Belleghem S.M."/>
            <person name="Kostlbacher S."/>
            <person name="Vangestel C."/>
        </authorList>
    </citation>
    <scope>NUCLEOTIDE SEQUENCE [LARGE SCALE GENOMIC DNA]</scope>
    <source>
        <strain evidence="3">W744_W776</strain>
    </source>
</reference>
<dbReference type="AlphaFoldDB" id="A0AAV6VTN4"/>
<accession>A0AAV6VTN4</accession>
<dbReference type="Proteomes" id="UP000827092">
    <property type="component" value="Unassembled WGS sequence"/>
</dbReference>
<feature type="transmembrane region" description="Helical" evidence="2">
    <location>
        <begin position="12"/>
        <end position="30"/>
    </location>
</feature>
<proteinExistence type="predicted"/>
<keyword evidence="2" id="KW-1133">Transmembrane helix</keyword>
<dbReference type="EMBL" id="JAFNEN010000023">
    <property type="protein sequence ID" value="KAG8199870.1"/>
    <property type="molecule type" value="Genomic_DNA"/>
</dbReference>
<evidence type="ECO:0000313" key="3">
    <source>
        <dbReference type="EMBL" id="KAG8199870.1"/>
    </source>
</evidence>
<evidence type="ECO:0000256" key="2">
    <source>
        <dbReference type="SAM" id="Phobius"/>
    </source>
</evidence>
<gene>
    <name evidence="3" type="ORF">JTE90_015861</name>
</gene>
<feature type="compositionally biased region" description="Acidic residues" evidence="1">
    <location>
        <begin position="411"/>
        <end position="467"/>
    </location>
</feature>
<organism evidence="3 4">
    <name type="scientific">Oedothorax gibbosus</name>
    <dbReference type="NCBI Taxonomy" id="931172"/>
    <lineage>
        <taxon>Eukaryota</taxon>
        <taxon>Metazoa</taxon>
        <taxon>Ecdysozoa</taxon>
        <taxon>Arthropoda</taxon>
        <taxon>Chelicerata</taxon>
        <taxon>Arachnida</taxon>
        <taxon>Araneae</taxon>
        <taxon>Araneomorphae</taxon>
        <taxon>Entelegynae</taxon>
        <taxon>Araneoidea</taxon>
        <taxon>Linyphiidae</taxon>
        <taxon>Erigoninae</taxon>
        <taxon>Oedothorax</taxon>
    </lineage>
</organism>
<keyword evidence="2" id="KW-0812">Transmembrane</keyword>
<keyword evidence="4" id="KW-1185">Reference proteome</keyword>
<sequence length="467" mass="50907">MARSATVSSLFSFYRLFVCFLTYLLIILIIKMDSRLEECPTGILVDFEETTIAISSDSKMECNGDLSGGNAVLLKHGTEEPSLGCQTVFVNGDVYKISSGNCLGAELNSMKDEFFSNIEWRRSPSPTTMNMIAAEASKIVDQLHTTLETTLWEDELSLSLVSEDEYCVDASYKGSSRDKILKVSGNIVEEVSCFKKGNSSNSFNLVVENSQVNVDNYVYEENKNTSQTDLTIDTCVDNENLEPSKQIYTTAKKCTKSSSKNSMKSEKTVSNGKNCVYECTTTTSLNYDLTEENKVCCSVENYSASTEDNSFLSEVESNVITEVSSVVLFNAKNLALTEKSNISHEVKKKCSSAFSVINSIVSSEVDSDSNASTKESNKILKTDSAALTDEINANNDVGGHAANKVECNAPNEDDGNVPNEDDGNVPNEDDGNAPIEDDGNAPIEDDGNTPIEDDGNAPIEDDECSMR</sequence>
<protein>
    <submittedName>
        <fullName evidence="3">Uncharacterized protein</fullName>
    </submittedName>
</protein>
<evidence type="ECO:0000256" key="1">
    <source>
        <dbReference type="SAM" id="MobiDB-lite"/>
    </source>
</evidence>
<name>A0AAV6VTN4_9ARAC</name>
<feature type="region of interest" description="Disordered" evidence="1">
    <location>
        <begin position="397"/>
        <end position="467"/>
    </location>
</feature>
<evidence type="ECO:0000313" key="4">
    <source>
        <dbReference type="Proteomes" id="UP000827092"/>
    </source>
</evidence>
<comment type="caution">
    <text evidence="3">The sequence shown here is derived from an EMBL/GenBank/DDBJ whole genome shotgun (WGS) entry which is preliminary data.</text>
</comment>
<keyword evidence="2" id="KW-0472">Membrane</keyword>